<evidence type="ECO:0000256" key="1">
    <source>
        <dbReference type="ARBA" id="ARBA00004127"/>
    </source>
</evidence>
<comment type="caution">
    <text evidence="9">The sequence shown here is derived from an EMBL/GenBank/DDBJ whole genome shotgun (WGS) entry which is preliminary data.</text>
</comment>
<feature type="transmembrane region" description="Helical" evidence="8">
    <location>
        <begin position="151"/>
        <end position="173"/>
    </location>
</feature>
<dbReference type="GO" id="GO:0015853">
    <property type="term" value="P:adenine transport"/>
    <property type="evidence" value="ECO:0007669"/>
    <property type="project" value="TreeGrafter"/>
</dbReference>
<feature type="transmembrane region" description="Helical" evidence="8">
    <location>
        <begin position="442"/>
        <end position="460"/>
    </location>
</feature>
<dbReference type="PANTHER" id="PTHR43337">
    <property type="entry name" value="XANTHINE/URACIL PERMEASE C887.17-RELATED"/>
    <property type="match status" value="1"/>
</dbReference>
<dbReference type="GO" id="GO:0015854">
    <property type="term" value="P:guanine transport"/>
    <property type="evidence" value="ECO:0007669"/>
    <property type="project" value="TreeGrafter"/>
</dbReference>
<reference evidence="9" key="1">
    <citation type="submission" date="2023-03" db="EMBL/GenBank/DDBJ databases">
        <title>Near-Complete genome sequence of Lipomyces tetrasporous NRRL Y-64009, an oleaginous yeast capable of growing on lignocellulosic hydrolysates.</title>
        <authorList>
            <consortium name="Lawrence Berkeley National Laboratory"/>
            <person name="Jagtap S.S."/>
            <person name="Liu J.-J."/>
            <person name="Walukiewicz H.E."/>
            <person name="Pangilinan J."/>
            <person name="Lipzen A."/>
            <person name="Ahrendt S."/>
            <person name="Koriabine M."/>
            <person name="Cobaugh K."/>
            <person name="Salamov A."/>
            <person name="Yoshinaga Y."/>
            <person name="Ng V."/>
            <person name="Daum C."/>
            <person name="Grigoriev I.V."/>
            <person name="Slininger P.J."/>
            <person name="Dien B.S."/>
            <person name="Jin Y.-S."/>
            <person name="Rao C.V."/>
        </authorList>
    </citation>
    <scope>NUCLEOTIDE SEQUENCE</scope>
    <source>
        <strain evidence="9">NRRL Y-64009</strain>
    </source>
</reference>
<dbReference type="Proteomes" id="UP001217417">
    <property type="component" value="Unassembled WGS sequence"/>
</dbReference>
<evidence type="ECO:0000256" key="6">
    <source>
        <dbReference type="ARBA" id="ARBA00023136"/>
    </source>
</evidence>
<evidence type="ECO:0000256" key="8">
    <source>
        <dbReference type="SAM" id="Phobius"/>
    </source>
</evidence>
<accession>A0AAD7VP70</accession>
<feature type="transmembrane region" description="Helical" evidence="8">
    <location>
        <begin position="480"/>
        <end position="501"/>
    </location>
</feature>
<name>A0AAD7VP70_9ASCO</name>
<dbReference type="InterPro" id="IPR006043">
    <property type="entry name" value="NCS2"/>
</dbReference>
<evidence type="ECO:0000256" key="5">
    <source>
        <dbReference type="ARBA" id="ARBA00022989"/>
    </source>
</evidence>
<feature type="transmembrane region" description="Helical" evidence="8">
    <location>
        <begin position="267"/>
        <end position="283"/>
    </location>
</feature>
<sequence length="612" mass="65600">MGLKLNERIHSLNVWVARTRFGKWHRLEGSGAKRERIGSTFTTEIRAGLATFFAMAYIIAVNASIMSDSGGTCVCPGTEEDPVCDIDPDYLSCVEVVKRDLVTATAAIAALTTFCMGLFANMPIGLAPGMGLNAYFAYQVVGYHGTGSVSFPLAVTAVFVEGWIFIGLSILGIRQWLARAIPTSIKLATGAGIGLYLTIIGLYGSAGLGVITGATATPVDLAGCDAQYAADPELCAHHKMTSKTMWLGIFCGGFVTALLMLYRVKGAIIAGIALVSIISWPRTTDVTYFPYDAAGQSRFDFFKNVVAFHKIEKILVVQEWNISSIPGGSGQFWLALVTFLYVDILDTTGTLYSMAKFAGLMDKRTGDFEGSATAYIVDASGIVIGSLFGTPPVTAYIESGAGISEGGKTGITAMVTGICFFISLFFAPIFASIPPWATGSTLIIVGSMMMTAVAEINWTYFGDAIPAFLTIAVMPFTYSIAYGLIAGIVTFMILNTFAYVLDKLTNGRIVPDNYDKRDGWSWRMALVEDSADDDSLPDPATEAKGIKGVAMVFLPPWIFRLVVDRKKRFWEADEADGAKVIEANSSTNAGGDGETVIEVQSEDSVASSKEKQ</sequence>
<comment type="similarity">
    <text evidence="2">Belongs to the nucleobase:cation symporter-2 (NCS2) (TC 2.A.40) family. Azg-like subfamily.</text>
</comment>
<dbReference type="Pfam" id="PF00860">
    <property type="entry name" value="Xan_ur_permease"/>
    <property type="match status" value="1"/>
</dbReference>
<feature type="transmembrane region" description="Helical" evidence="8">
    <location>
        <begin position="410"/>
        <end position="430"/>
    </location>
</feature>
<dbReference type="GO" id="GO:0012505">
    <property type="term" value="C:endomembrane system"/>
    <property type="evidence" value="ECO:0007669"/>
    <property type="project" value="UniProtKB-SubCell"/>
</dbReference>
<dbReference type="EMBL" id="JARPMG010000011">
    <property type="protein sequence ID" value="KAJ8097432.1"/>
    <property type="molecule type" value="Genomic_DNA"/>
</dbReference>
<evidence type="ECO:0000256" key="4">
    <source>
        <dbReference type="ARBA" id="ARBA00022692"/>
    </source>
</evidence>
<feature type="transmembrane region" description="Helical" evidence="8">
    <location>
        <begin position="244"/>
        <end position="262"/>
    </location>
</feature>
<feature type="region of interest" description="Disordered" evidence="7">
    <location>
        <begin position="583"/>
        <end position="612"/>
    </location>
</feature>
<evidence type="ECO:0000256" key="3">
    <source>
        <dbReference type="ARBA" id="ARBA00022448"/>
    </source>
</evidence>
<feature type="transmembrane region" description="Helical" evidence="8">
    <location>
        <begin position="332"/>
        <end position="352"/>
    </location>
</feature>
<dbReference type="PANTHER" id="PTHR43337:SF1">
    <property type="entry name" value="XANTHINE_URACIL PERMEASE C887.17-RELATED"/>
    <property type="match status" value="1"/>
</dbReference>
<keyword evidence="10" id="KW-1185">Reference proteome</keyword>
<evidence type="ECO:0000313" key="10">
    <source>
        <dbReference type="Proteomes" id="UP001217417"/>
    </source>
</evidence>
<protein>
    <submittedName>
        <fullName evidence="9">Mfs agza xanthine uracil permease</fullName>
    </submittedName>
</protein>
<organism evidence="9 10">
    <name type="scientific">Lipomyces tetrasporus</name>
    <dbReference type="NCBI Taxonomy" id="54092"/>
    <lineage>
        <taxon>Eukaryota</taxon>
        <taxon>Fungi</taxon>
        <taxon>Dikarya</taxon>
        <taxon>Ascomycota</taxon>
        <taxon>Saccharomycotina</taxon>
        <taxon>Lipomycetes</taxon>
        <taxon>Lipomycetales</taxon>
        <taxon>Lipomycetaceae</taxon>
        <taxon>Lipomyces</taxon>
    </lineage>
</organism>
<evidence type="ECO:0000256" key="7">
    <source>
        <dbReference type="SAM" id="MobiDB-lite"/>
    </source>
</evidence>
<keyword evidence="3" id="KW-0813">Transport</keyword>
<dbReference type="AlphaFoldDB" id="A0AAD7VP70"/>
<proteinExistence type="inferred from homology"/>
<dbReference type="GO" id="GO:0005345">
    <property type="term" value="F:purine nucleobase transmembrane transporter activity"/>
    <property type="evidence" value="ECO:0007669"/>
    <property type="project" value="TreeGrafter"/>
</dbReference>
<keyword evidence="5 8" id="KW-1133">Transmembrane helix</keyword>
<dbReference type="RefSeq" id="XP_056040882.1">
    <property type="nucleotide sequence ID" value="XM_056188611.1"/>
</dbReference>
<gene>
    <name evidence="9" type="ORF">POJ06DRAFT_261344</name>
</gene>
<feature type="transmembrane region" description="Helical" evidence="8">
    <location>
        <begin position="101"/>
        <end position="120"/>
    </location>
</feature>
<dbReference type="GeneID" id="80883777"/>
<keyword evidence="6 8" id="KW-0472">Membrane</keyword>
<evidence type="ECO:0000256" key="2">
    <source>
        <dbReference type="ARBA" id="ARBA00005697"/>
    </source>
</evidence>
<dbReference type="GO" id="GO:0005886">
    <property type="term" value="C:plasma membrane"/>
    <property type="evidence" value="ECO:0007669"/>
    <property type="project" value="TreeGrafter"/>
</dbReference>
<feature type="transmembrane region" description="Helical" evidence="8">
    <location>
        <begin position="185"/>
        <end position="204"/>
    </location>
</feature>
<comment type="subcellular location">
    <subcellularLocation>
        <location evidence="1">Endomembrane system</location>
        <topology evidence="1">Multi-pass membrane protein</topology>
    </subcellularLocation>
</comment>
<dbReference type="InterPro" id="IPR045018">
    <property type="entry name" value="Azg-like"/>
</dbReference>
<keyword evidence="4 8" id="KW-0812">Transmembrane</keyword>
<feature type="compositionally biased region" description="Polar residues" evidence="7">
    <location>
        <begin position="602"/>
        <end position="612"/>
    </location>
</feature>
<evidence type="ECO:0000313" key="9">
    <source>
        <dbReference type="EMBL" id="KAJ8097432.1"/>
    </source>
</evidence>
<feature type="transmembrane region" description="Helical" evidence="8">
    <location>
        <begin position="372"/>
        <end position="390"/>
    </location>
</feature>